<evidence type="ECO:0000313" key="4">
    <source>
        <dbReference type="EMBL" id="MFD0943016.1"/>
    </source>
</evidence>
<proteinExistence type="predicted"/>
<dbReference type="Gene3D" id="3.40.630.30">
    <property type="match status" value="1"/>
</dbReference>
<reference evidence="5" key="1">
    <citation type="journal article" date="2019" name="Int. J. Syst. Evol. Microbiol.">
        <title>The Global Catalogue of Microorganisms (GCM) 10K type strain sequencing project: providing services to taxonomists for standard genome sequencing and annotation.</title>
        <authorList>
            <consortium name="The Broad Institute Genomics Platform"/>
            <consortium name="The Broad Institute Genome Sequencing Center for Infectious Disease"/>
            <person name="Wu L."/>
            <person name="Ma J."/>
        </authorList>
    </citation>
    <scope>NUCLEOTIDE SEQUENCE [LARGE SCALE GENOMIC DNA]</scope>
    <source>
        <strain evidence="5">CCUG 63563</strain>
    </source>
</reference>
<dbReference type="Proteomes" id="UP001596976">
    <property type="component" value="Unassembled WGS sequence"/>
</dbReference>
<feature type="domain" description="N-acetyltransferase" evidence="3">
    <location>
        <begin position="5"/>
        <end position="154"/>
    </location>
</feature>
<dbReference type="InterPro" id="IPR016181">
    <property type="entry name" value="Acyl_CoA_acyltransferase"/>
</dbReference>
<gene>
    <name evidence="4" type="ORF">ACFQ0V_04450</name>
</gene>
<dbReference type="InterPro" id="IPR000182">
    <property type="entry name" value="GNAT_dom"/>
</dbReference>
<dbReference type="CDD" id="cd04301">
    <property type="entry name" value="NAT_SF"/>
    <property type="match status" value="1"/>
</dbReference>
<sequence length="163" mass="18498">MKIETNIKPIEAIKVIHQAFKRYETDPQPSSALSETENTIQNELNQGTELFGVCDNNKLIGIVKCVLNNEYIYFSRLSVLPQNQGKGIATSLVKHLEDYAMQNNVFTSKCKVRKSEKYNIALYLKLGYDIVKEEMIVNKNGDEIPTLTMSKNLNPKVVEVLNT</sequence>
<dbReference type="PROSITE" id="PS51186">
    <property type="entry name" value="GNAT"/>
    <property type="match status" value="1"/>
</dbReference>
<dbReference type="SUPFAM" id="SSF55729">
    <property type="entry name" value="Acyl-CoA N-acyltransferases (Nat)"/>
    <property type="match status" value="1"/>
</dbReference>
<dbReference type="PANTHER" id="PTHR43800">
    <property type="entry name" value="PEPTIDYL-LYSINE N-ACETYLTRANSFERASE YJAB"/>
    <property type="match status" value="1"/>
</dbReference>
<keyword evidence="1 4" id="KW-0808">Transferase</keyword>
<protein>
    <submittedName>
        <fullName evidence="4">GNAT family N-acetyltransferase</fullName>
        <ecNumber evidence="4">2.3.-.-</ecNumber>
    </submittedName>
</protein>
<comment type="caution">
    <text evidence="4">The sequence shown here is derived from an EMBL/GenBank/DDBJ whole genome shotgun (WGS) entry which is preliminary data.</text>
</comment>
<name>A0ABW3GV32_9BACL</name>
<dbReference type="GO" id="GO:0016746">
    <property type="term" value="F:acyltransferase activity"/>
    <property type="evidence" value="ECO:0007669"/>
    <property type="project" value="UniProtKB-KW"/>
</dbReference>
<dbReference type="PANTHER" id="PTHR43800:SF1">
    <property type="entry name" value="PEPTIDYL-LYSINE N-ACETYLTRANSFERASE YJAB"/>
    <property type="match status" value="1"/>
</dbReference>
<dbReference type="RefSeq" id="WP_381010204.1">
    <property type="nucleotide sequence ID" value="NZ_JBHTJF010000021.1"/>
</dbReference>
<organism evidence="4 5">
    <name type="scientific">Savagea faecisuis</name>
    <dbReference type="NCBI Taxonomy" id="1274803"/>
    <lineage>
        <taxon>Bacteria</taxon>
        <taxon>Bacillati</taxon>
        <taxon>Bacillota</taxon>
        <taxon>Bacilli</taxon>
        <taxon>Bacillales</taxon>
        <taxon>Caryophanaceae</taxon>
        <taxon>Savagea</taxon>
    </lineage>
</organism>
<evidence type="ECO:0000313" key="5">
    <source>
        <dbReference type="Proteomes" id="UP001596976"/>
    </source>
</evidence>
<evidence type="ECO:0000256" key="1">
    <source>
        <dbReference type="ARBA" id="ARBA00022679"/>
    </source>
</evidence>
<dbReference type="Pfam" id="PF00583">
    <property type="entry name" value="Acetyltransf_1"/>
    <property type="match status" value="1"/>
</dbReference>
<keyword evidence="5" id="KW-1185">Reference proteome</keyword>
<dbReference type="EC" id="2.3.-.-" evidence="4"/>
<dbReference type="EMBL" id="JBHTJF010000021">
    <property type="protein sequence ID" value="MFD0943016.1"/>
    <property type="molecule type" value="Genomic_DNA"/>
</dbReference>
<evidence type="ECO:0000259" key="3">
    <source>
        <dbReference type="PROSITE" id="PS51186"/>
    </source>
</evidence>
<accession>A0ABW3GV32</accession>
<evidence type="ECO:0000256" key="2">
    <source>
        <dbReference type="ARBA" id="ARBA00023315"/>
    </source>
</evidence>
<keyword evidence="2 4" id="KW-0012">Acyltransferase</keyword>